<dbReference type="PANTHER" id="PTHR43582">
    <property type="entry name" value="LINEARMYCIN RESISTANCE ATP-BINDING PROTEIN LNRL"/>
    <property type="match status" value="1"/>
</dbReference>
<evidence type="ECO:0000256" key="2">
    <source>
        <dbReference type="ARBA" id="ARBA00022448"/>
    </source>
</evidence>
<dbReference type="GO" id="GO:0005886">
    <property type="term" value="C:plasma membrane"/>
    <property type="evidence" value="ECO:0007669"/>
    <property type="project" value="UniProtKB-SubCell"/>
</dbReference>
<evidence type="ECO:0000259" key="6">
    <source>
        <dbReference type="PROSITE" id="PS50893"/>
    </source>
</evidence>
<dbReference type="InterPro" id="IPR027417">
    <property type="entry name" value="P-loop_NTPase"/>
</dbReference>
<keyword evidence="2" id="KW-0813">Transport</keyword>
<evidence type="ECO:0000256" key="3">
    <source>
        <dbReference type="ARBA" id="ARBA00022741"/>
    </source>
</evidence>
<dbReference type="EMBL" id="PFNG01000177">
    <property type="protein sequence ID" value="PIZ37231.1"/>
    <property type="molecule type" value="Genomic_DNA"/>
</dbReference>
<evidence type="ECO:0000256" key="1">
    <source>
        <dbReference type="ARBA" id="ARBA00004413"/>
    </source>
</evidence>
<dbReference type="InterPro" id="IPR017871">
    <property type="entry name" value="ABC_transporter-like_CS"/>
</dbReference>
<feature type="domain" description="ABC transporter" evidence="6">
    <location>
        <begin position="2"/>
        <end position="232"/>
    </location>
</feature>
<dbReference type="SMART" id="SM00382">
    <property type="entry name" value="AAA"/>
    <property type="match status" value="1"/>
</dbReference>
<proteinExistence type="inferred from homology"/>
<dbReference type="GO" id="GO:0043215">
    <property type="term" value="P:daunorubicin transport"/>
    <property type="evidence" value="ECO:0007669"/>
    <property type="project" value="InterPro"/>
</dbReference>
<dbReference type="GO" id="GO:0016887">
    <property type="term" value="F:ATP hydrolysis activity"/>
    <property type="evidence" value="ECO:0007669"/>
    <property type="project" value="InterPro"/>
</dbReference>
<sequence>MIEVRELKKSYNDIAAVKGVSFTIDRGEIFGFLGPNGAGKTTTISMLCTLLIPTGGRATVNGFDVVKNKLAVRKSIGLVFQDPSLDERLTALENLIFHAMIYGIGKADRDRRIPDVLELVELSGRQNDLVKTFSGGMKRRLEIARGLLHRPKVLFLDEPTLGLDPQTRYHIWEYVQQLIEDEGLTIFLTTHYMDEAENCDRIAIIDDGELIAMNTPEELKESIGGEVVLIVAEDNRKASLEIKDKFNIAVQEVNGELSLKVANGSHFMPELIKALETTVISISLRKPTLEDVFLDLTGRRIRDEKVEGMDQARVRMRARRGRTR</sequence>
<dbReference type="GO" id="GO:1900753">
    <property type="term" value="P:doxorubicin transport"/>
    <property type="evidence" value="ECO:0007669"/>
    <property type="project" value="InterPro"/>
</dbReference>
<evidence type="ECO:0000313" key="8">
    <source>
        <dbReference type="Proteomes" id="UP000230956"/>
    </source>
</evidence>
<dbReference type="PANTHER" id="PTHR43582:SF2">
    <property type="entry name" value="LINEARMYCIN RESISTANCE ATP-BINDING PROTEIN LNRL"/>
    <property type="match status" value="1"/>
</dbReference>
<evidence type="ECO:0000256" key="4">
    <source>
        <dbReference type="ARBA" id="ARBA00022840"/>
    </source>
</evidence>
<dbReference type="Proteomes" id="UP000230956">
    <property type="component" value="Unassembled WGS sequence"/>
</dbReference>
<evidence type="ECO:0000313" key="7">
    <source>
        <dbReference type="EMBL" id="PIZ37231.1"/>
    </source>
</evidence>
<dbReference type="Gene3D" id="3.40.50.300">
    <property type="entry name" value="P-loop containing nucleotide triphosphate hydrolases"/>
    <property type="match status" value="1"/>
</dbReference>
<keyword evidence="3" id="KW-0547">Nucleotide-binding</keyword>
<accession>A0A2M7T741</accession>
<dbReference type="AlphaFoldDB" id="A0A2M7T741"/>
<organism evidence="7 8">
    <name type="scientific">Candidatus Aquicultor secundus</name>
    <dbReference type="NCBI Taxonomy" id="1973895"/>
    <lineage>
        <taxon>Bacteria</taxon>
        <taxon>Bacillati</taxon>
        <taxon>Actinomycetota</taxon>
        <taxon>Candidatus Aquicultoria</taxon>
        <taxon>Candidatus Aquicultorales</taxon>
        <taxon>Candidatus Aquicultoraceae</taxon>
        <taxon>Candidatus Aquicultor</taxon>
    </lineage>
</organism>
<comment type="caution">
    <text evidence="7">The sequence shown here is derived from an EMBL/GenBank/DDBJ whole genome shotgun (WGS) entry which is preliminary data.</text>
</comment>
<comment type="subcellular location">
    <subcellularLocation>
        <location evidence="1">Cell membrane</location>
        <topology evidence="1">Peripheral membrane protein</topology>
        <orientation evidence="1">Cytoplasmic side</orientation>
    </subcellularLocation>
</comment>
<dbReference type="SUPFAM" id="SSF52540">
    <property type="entry name" value="P-loop containing nucleoside triphosphate hydrolases"/>
    <property type="match status" value="1"/>
</dbReference>
<evidence type="ECO:0000256" key="5">
    <source>
        <dbReference type="ARBA" id="ARBA00049985"/>
    </source>
</evidence>
<dbReference type="Pfam" id="PF00005">
    <property type="entry name" value="ABC_tran"/>
    <property type="match status" value="1"/>
</dbReference>
<dbReference type="GO" id="GO:0005524">
    <property type="term" value="F:ATP binding"/>
    <property type="evidence" value="ECO:0007669"/>
    <property type="project" value="UniProtKB-KW"/>
</dbReference>
<gene>
    <name evidence="7" type="ORF">COY37_07635</name>
</gene>
<comment type="similarity">
    <text evidence="5">Belongs to the ABC transporter superfamily. Drug exporter-1 (DrugE1) (TC 3.A.1.105) family.</text>
</comment>
<dbReference type="PROSITE" id="PS00211">
    <property type="entry name" value="ABC_TRANSPORTER_1"/>
    <property type="match status" value="1"/>
</dbReference>
<dbReference type="InterPro" id="IPR003439">
    <property type="entry name" value="ABC_transporter-like_ATP-bd"/>
</dbReference>
<dbReference type="NCBIfam" id="TIGR01188">
    <property type="entry name" value="drrA"/>
    <property type="match status" value="1"/>
</dbReference>
<protein>
    <submittedName>
        <fullName evidence="7">ABC transporter ATP-binding protein</fullName>
    </submittedName>
</protein>
<keyword evidence="4 7" id="KW-0067">ATP-binding</keyword>
<dbReference type="PROSITE" id="PS50893">
    <property type="entry name" value="ABC_TRANSPORTER_2"/>
    <property type="match status" value="1"/>
</dbReference>
<name>A0A2M7T741_9ACTN</name>
<dbReference type="InterPro" id="IPR005894">
    <property type="entry name" value="DrrA"/>
</dbReference>
<dbReference type="Pfam" id="PF13732">
    <property type="entry name" value="DrrA1-3_C"/>
    <property type="match status" value="1"/>
</dbReference>
<dbReference type="InterPro" id="IPR025302">
    <property type="entry name" value="DrrA1/2-like_C"/>
</dbReference>
<reference evidence="8" key="1">
    <citation type="submission" date="2017-09" db="EMBL/GenBank/DDBJ databases">
        <title>Depth-based differentiation of microbial function through sediment-hosted aquifers and enrichment of novel symbionts in the deep terrestrial subsurface.</title>
        <authorList>
            <person name="Probst A.J."/>
            <person name="Ladd B."/>
            <person name="Jarett J.K."/>
            <person name="Geller-Mcgrath D.E."/>
            <person name="Sieber C.M.K."/>
            <person name="Emerson J.B."/>
            <person name="Anantharaman K."/>
            <person name="Thomas B.C."/>
            <person name="Malmstrom R."/>
            <person name="Stieglmeier M."/>
            <person name="Klingl A."/>
            <person name="Woyke T."/>
            <person name="Ryan C.M."/>
            <person name="Banfield J.F."/>
        </authorList>
    </citation>
    <scope>NUCLEOTIDE SEQUENCE [LARGE SCALE GENOMIC DNA]</scope>
</reference>
<dbReference type="InterPro" id="IPR003593">
    <property type="entry name" value="AAA+_ATPase"/>
</dbReference>